<name>A0A8H7UB89_MORIS</name>
<proteinExistence type="predicted"/>
<gene>
    <name evidence="2" type="ORF">INT43_004663</name>
</gene>
<feature type="transmembrane region" description="Helical" evidence="1">
    <location>
        <begin position="220"/>
        <end position="240"/>
    </location>
</feature>
<dbReference type="PANTHER" id="PTHR12242">
    <property type="entry name" value="OS02G0130600 PROTEIN-RELATED"/>
    <property type="match status" value="1"/>
</dbReference>
<protein>
    <submittedName>
        <fullName evidence="2">Uncharacterized protein</fullName>
    </submittedName>
</protein>
<organism evidence="2 3">
    <name type="scientific">Mortierella isabellina</name>
    <name type="common">Filamentous fungus</name>
    <name type="synonym">Umbelopsis isabellina</name>
    <dbReference type="NCBI Taxonomy" id="91625"/>
    <lineage>
        <taxon>Eukaryota</taxon>
        <taxon>Fungi</taxon>
        <taxon>Fungi incertae sedis</taxon>
        <taxon>Mucoromycota</taxon>
        <taxon>Mucoromycotina</taxon>
        <taxon>Umbelopsidomycetes</taxon>
        <taxon>Umbelopsidales</taxon>
        <taxon>Umbelopsidaceae</taxon>
        <taxon>Umbelopsis</taxon>
    </lineage>
</organism>
<dbReference type="AlphaFoldDB" id="A0A8H7UB89"/>
<feature type="transmembrane region" description="Helical" evidence="1">
    <location>
        <begin position="151"/>
        <end position="172"/>
    </location>
</feature>
<accession>A0A8H7UB89</accession>
<evidence type="ECO:0000256" key="1">
    <source>
        <dbReference type="SAM" id="Phobius"/>
    </source>
</evidence>
<evidence type="ECO:0000313" key="2">
    <source>
        <dbReference type="EMBL" id="KAG2173289.1"/>
    </source>
</evidence>
<feature type="transmembrane region" description="Helical" evidence="1">
    <location>
        <begin position="37"/>
        <end position="55"/>
    </location>
</feature>
<dbReference type="PANTHER" id="PTHR12242:SF1">
    <property type="entry name" value="MYND-TYPE DOMAIN-CONTAINING PROTEIN"/>
    <property type="match status" value="1"/>
</dbReference>
<dbReference type="Proteomes" id="UP000654370">
    <property type="component" value="Unassembled WGS sequence"/>
</dbReference>
<feature type="transmembrane region" description="Helical" evidence="1">
    <location>
        <begin position="111"/>
        <end position="139"/>
    </location>
</feature>
<feature type="transmembrane region" description="Helical" evidence="1">
    <location>
        <begin position="67"/>
        <end position="90"/>
    </location>
</feature>
<reference evidence="2" key="1">
    <citation type="submission" date="2020-12" db="EMBL/GenBank/DDBJ databases">
        <title>Metabolic potential, ecology and presence of endohyphal bacteria is reflected in genomic diversity of Mucoromycotina.</title>
        <authorList>
            <person name="Muszewska A."/>
            <person name="Okrasinska A."/>
            <person name="Steczkiewicz K."/>
            <person name="Drgas O."/>
            <person name="Orlowska M."/>
            <person name="Perlinska-Lenart U."/>
            <person name="Aleksandrzak-Piekarczyk T."/>
            <person name="Szatraj K."/>
            <person name="Zielenkiewicz U."/>
            <person name="Pilsyk S."/>
            <person name="Malc E."/>
            <person name="Mieczkowski P."/>
            <person name="Kruszewska J.S."/>
            <person name="Biernat P."/>
            <person name="Pawlowska J."/>
        </authorList>
    </citation>
    <scope>NUCLEOTIDE SEQUENCE</scope>
    <source>
        <strain evidence="2">WA0000067209</strain>
    </source>
</reference>
<sequence length="278" mass="32146">MESIPASSNAIVRWFKLDQFEPERAVTSHWVSSKTFLLIRTLPTLYAIIIMFADIGTTAQSGTFNFFFAYFTNLTYIGLFSYLVCVYTHHVRYLLTPKPHTPNSFFQQWPILNYLFVILYHTVVCYNVITPVIFWSLLSGSLIKNGATPEAWWMACSVHAASFFQMMIDVIFNRMIMVPRMVIFELMGMILYMCLAFVIYGVDHVWTYAFLDWSQGGKAAIWYVVVAAVAVIVFFLMYGVHRLRDFIASRAGRNNQHEQFDLEKTDYEHGAETAPYQA</sequence>
<keyword evidence="1" id="KW-0472">Membrane</keyword>
<dbReference type="EMBL" id="JAEPQZ010000015">
    <property type="protein sequence ID" value="KAG2173289.1"/>
    <property type="molecule type" value="Genomic_DNA"/>
</dbReference>
<keyword evidence="1" id="KW-0812">Transmembrane</keyword>
<evidence type="ECO:0000313" key="3">
    <source>
        <dbReference type="Proteomes" id="UP000654370"/>
    </source>
</evidence>
<keyword evidence="1" id="KW-1133">Transmembrane helix</keyword>
<keyword evidence="3" id="KW-1185">Reference proteome</keyword>
<dbReference type="GO" id="GO:0016020">
    <property type="term" value="C:membrane"/>
    <property type="evidence" value="ECO:0007669"/>
    <property type="project" value="TreeGrafter"/>
</dbReference>
<comment type="caution">
    <text evidence="2">The sequence shown here is derived from an EMBL/GenBank/DDBJ whole genome shotgun (WGS) entry which is preliminary data.</text>
</comment>
<feature type="transmembrane region" description="Helical" evidence="1">
    <location>
        <begin position="181"/>
        <end position="200"/>
    </location>
</feature>
<dbReference type="OrthoDB" id="419711at2759"/>